<organism evidence="5 6">
    <name type="scientific">Enterocloster bolteae</name>
    <dbReference type="NCBI Taxonomy" id="208479"/>
    <lineage>
        <taxon>Bacteria</taxon>
        <taxon>Bacillati</taxon>
        <taxon>Bacillota</taxon>
        <taxon>Clostridia</taxon>
        <taxon>Lachnospirales</taxon>
        <taxon>Lachnospiraceae</taxon>
        <taxon>Enterocloster</taxon>
    </lineage>
</organism>
<reference evidence="5 6" key="1">
    <citation type="submission" date="2018-08" db="EMBL/GenBank/DDBJ databases">
        <title>A genome reference for cultivated species of the human gut microbiota.</title>
        <authorList>
            <person name="Zou Y."/>
            <person name="Xue W."/>
            <person name="Luo G."/>
        </authorList>
    </citation>
    <scope>NUCLEOTIDE SEQUENCE [LARGE SCALE GENOMIC DNA]</scope>
    <source>
        <strain evidence="5 6">AF14-18</strain>
    </source>
</reference>
<dbReference type="PANTHER" id="PTHR48080">
    <property type="entry name" value="D-GALACTONATE DEHYDRATASE-RELATED"/>
    <property type="match status" value="1"/>
</dbReference>
<dbReference type="InterPro" id="IPR029065">
    <property type="entry name" value="Enolase_C-like"/>
</dbReference>
<dbReference type="Pfam" id="PF02746">
    <property type="entry name" value="MR_MLE_N"/>
    <property type="match status" value="1"/>
</dbReference>
<dbReference type="FunFam" id="3.30.390.10:FF:000003">
    <property type="entry name" value="D-galactonate dehydratase"/>
    <property type="match status" value="1"/>
</dbReference>
<dbReference type="InterPro" id="IPR013341">
    <property type="entry name" value="Mandelate_racemase_N_dom"/>
</dbReference>
<dbReference type="SFLD" id="SFLDS00001">
    <property type="entry name" value="Enolase"/>
    <property type="match status" value="1"/>
</dbReference>
<dbReference type="GO" id="GO:0008869">
    <property type="term" value="F:galactonate dehydratase activity"/>
    <property type="evidence" value="ECO:0007669"/>
    <property type="project" value="UniProtKB-EC"/>
</dbReference>
<dbReference type="InterPro" id="IPR036849">
    <property type="entry name" value="Enolase-like_C_sf"/>
</dbReference>
<dbReference type="Proteomes" id="UP000284543">
    <property type="component" value="Unassembled WGS sequence"/>
</dbReference>
<accession>A0A412Z3B7</accession>
<sequence>MKITKLETFHVKPRWLFVKISTDEGICGWGEPVLEGKSTVVEEAVHILGDAILGKNPLNIEHLWQVMYRGSFYRGGAILCSAISGIEQALWDIKGKYLNIPVWQMLGGKCRDRIRMYAHITPNVENPTIQEVCSWAEKRVRDGFRSLKTPMFAPVRHIDTMKKVETYVEKFAAIRSKVGMDIDIAIDFHGRISPAMAPLLCRELEPFFPMFIEEPVLPENVDAMVKVAESTAIPIATGERLFTTWGFREVIEKQAAQVLQPDLSHCGGILQAFKIAAMGANYYCSVAPHNPLGPIALASCLQIDTCIPNFTAQEHPTMPDGHDLGKELFVEEFVIKDGYIDIPKKPGLGFEIDENAVKEYSYDGHYACPVEFDPDDHSLGDW</sequence>
<dbReference type="InterPro" id="IPR029017">
    <property type="entry name" value="Enolase-like_N"/>
</dbReference>
<comment type="caution">
    <text evidence="5">The sequence shown here is derived from an EMBL/GenBank/DDBJ whole genome shotgun (WGS) entry which is preliminary data.</text>
</comment>
<evidence type="ECO:0000259" key="4">
    <source>
        <dbReference type="SMART" id="SM00922"/>
    </source>
</evidence>
<keyword evidence="3 5" id="KW-0456">Lyase</keyword>
<dbReference type="SFLD" id="SFLDG00179">
    <property type="entry name" value="mandelate_racemase"/>
    <property type="match status" value="1"/>
</dbReference>
<dbReference type="NCBIfam" id="NF010624">
    <property type="entry name" value="PRK14017.1"/>
    <property type="match status" value="1"/>
</dbReference>
<name>A0A412Z3B7_9FIRM</name>
<dbReference type="Gene3D" id="3.30.390.10">
    <property type="entry name" value="Enolase-like, N-terminal domain"/>
    <property type="match status" value="1"/>
</dbReference>
<dbReference type="EMBL" id="QRZM01000007">
    <property type="protein sequence ID" value="RGV74395.1"/>
    <property type="molecule type" value="Genomic_DNA"/>
</dbReference>
<dbReference type="RefSeq" id="WP_002573000.1">
    <property type="nucleotide sequence ID" value="NZ_CATYQV010000006.1"/>
</dbReference>
<gene>
    <name evidence="5" type="ORF">DWW02_17175</name>
</gene>
<dbReference type="EC" id="4.2.1.6" evidence="5"/>
<dbReference type="InterPro" id="IPR018110">
    <property type="entry name" value="Mandel_Rmase/mucon_lact_enz_CS"/>
</dbReference>
<dbReference type="InterPro" id="IPR034593">
    <property type="entry name" value="DgoD-like"/>
</dbReference>
<dbReference type="InterPro" id="IPR013342">
    <property type="entry name" value="Mandelate_racemase_C"/>
</dbReference>
<evidence type="ECO:0000256" key="2">
    <source>
        <dbReference type="ARBA" id="ARBA00022842"/>
    </source>
</evidence>
<evidence type="ECO:0000256" key="3">
    <source>
        <dbReference type="ARBA" id="ARBA00023239"/>
    </source>
</evidence>
<evidence type="ECO:0000313" key="5">
    <source>
        <dbReference type="EMBL" id="RGV74395.1"/>
    </source>
</evidence>
<keyword evidence="1" id="KW-0479">Metal-binding</keyword>
<dbReference type="GO" id="GO:0046872">
    <property type="term" value="F:metal ion binding"/>
    <property type="evidence" value="ECO:0007669"/>
    <property type="project" value="UniProtKB-KW"/>
</dbReference>
<dbReference type="SMART" id="SM00922">
    <property type="entry name" value="MR_MLE"/>
    <property type="match status" value="1"/>
</dbReference>
<dbReference type="PANTHER" id="PTHR48080:SF2">
    <property type="entry name" value="D-GALACTONATE DEHYDRATASE"/>
    <property type="match status" value="1"/>
</dbReference>
<feature type="domain" description="Mandelate racemase/muconate lactonizing enzyme C-terminal" evidence="4">
    <location>
        <begin position="129"/>
        <end position="234"/>
    </location>
</feature>
<dbReference type="SUPFAM" id="SSF54826">
    <property type="entry name" value="Enolase N-terminal domain-like"/>
    <property type="match status" value="1"/>
</dbReference>
<keyword evidence="2" id="KW-0460">Magnesium</keyword>
<dbReference type="SUPFAM" id="SSF51604">
    <property type="entry name" value="Enolase C-terminal domain-like"/>
    <property type="match status" value="1"/>
</dbReference>
<dbReference type="AlphaFoldDB" id="A0A412Z3B7"/>
<dbReference type="GO" id="GO:0009063">
    <property type="term" value="P:amino acid catabolic process"/>
    <property type="evidence" value="ECO:0007669"/>
    <property type="project" value="InterPro"/>
</dbReference>
<dbReference type="Pfam" id="PF13378">
    <property type="entry name" value="MR_MLE_C"/>
    <property type="match status" value="1"/>
</dbReference>
<protein>
    <submittedName>
        <fullName evidence="5">Galactonate dehydratase</fullName>
        <ecNumber evidence="5">4.2.1.6</ecNumber>
    </submittedName>
</protein>
<evidence type="ECO:0000256" key="1">
    <source>
        <dbReference type="ARBA" id="ARBA00022723"/>
    </source>
</evidence>
<dbReference type="PROSITE" id="PS00909">
    <property type="entry name" value="MR_MLE_2"/>
    <property type="match status" value="1"/>
</dbReference>
<dbReference type="Gene3D" id="3.20.20.120">
    <property type="entry name" value="Enolase-like C-terminal domain"/>
    <property type="match status" value="1"/>
</dbReference>
<evidence type="ECO:0000313" key="6">
    <source>
        <dbReference type="Proteomes" id="UP000284543"/>
    </source>
</evidence>
<proteinExistence type="predicted"/>